<name>A0A6A6Y927_9PEZI</name>
<reference evidence="3" key="2">
    <citation type="submission" date="2020-04" db="EMBL/GenBank/DDBJ databases">
        <authorList>
            <consortium name="NCBI Genome Project"/>
        </authorList>
    </citation>
    <scope>NUCLEOTIDE SEQUENCE</scope>
    <source>
        <strain evidence="3">CBS 304.34</strain>
    </source>
</reference>
<accession>A0A6A6Y927</accession>
<evidence type="ECO:0000313" key="1">
    <source>
        <dbReference type="EMBL" id="KAF2805058.1"/>
    </source>
</evidence>
<dbReference type="EMBL" id="MU003710">
    <property type="protein sequence ID" value="KAF2805058.1"/>
    <property type="molecule type" value="Genomic_DNA"/>
</dbReference>
<gene>
    <name evidence="1 3" type="ORF">BDZ99DRAFT_524782</name>
</gene>
<proteinExistence type="predicted"/>
<reference evidence="3" key="3">
    <citation type="submission" date="2025-04" db="UniProtKB">
        <authorList>
            <consortium name="RefSeq"/>
        </authorList>
    </citation>
    <scope>IDENTIFICATION</scope>
    <source>
        <strain evidence="3">CBS 304.34</strain>
    </source>
</reference>
<reference evidence="1 3" key="1">
    <citation type="journal article" date="2020" name="Stud. Mycol.">
        <title>101 Dothideomycetes genomes: a test case for predicting lifestyles and emergence of pathogens.</title>
        <authorList>
            <person name="Haridas S."/>
            <person name="Albert R."/>
            <person name="Binder M."/>
            <person name="Bloem J."/>
            <person name="Labutti K."/>
            <person name="Salamov A."/>
            <person name="Andreopoulos B."/>
            <person name="Baker S."/>
            <person name="Barry K."/>
            <person name="Bills G."/>
            <person name="Bluhm B."/>
            <person name="Cannon C."/>
            <person name="Castanera R."/>
            <person name="Culley D."/>
            <person name="Daum C."/>
            <person name="Ezra D."/>
            <person name="Gonzalez J."/>
            <person name="Henrissat B."/>
            <person name="Kuo A."/>
            <person name="Liang C."/>
            <person name="Lipzen A."/>
            <person name="Lutzoni F."/>
            <person name="Magnuson J."/>
            <person name="Mondo S."/>
            <person name="Nolan M."/>
            <person name="Ohm R."/>
            <person name="Pangilinan J."/>
            <person name="Park H.-J."/>
            <person name="Ramirez L."/>
            <person name="Alfaro M."/>
            <person name="Sun H."/>
            <person name="Tritt A."/>
            <person name="Yoshinaga Y."/>
            <person name="Zwiers L.-H."/>
            <person name="Turgeon B."/>
            <person name="Goodwin S."/>
            <person name="Spatafora J."/>
            <person name="Crous P."/>
            <person name="Grigoriev I."/>
        </authorList>
    </citation>
    <scope>NUCLEOTIDE SEQUENCE</scope>
    <source>
        <strain evidence="1 3">CBS 304.34</strain>
    </source>
</reference>
<evidence type="ECO:0000313" key="2">
    <source>
        <dbReference type="Proteomes" id="UP000504636"/>
    </source>
</evidence>
<sequence>MASFFVPNVMVGNDDCITQITIELSHSKALSTDAFSFQSSSSTIRGGPRILLARKDGHLNCIQNSRAALGNGAHAPPRVHSTFDSGNAMTLIDKAFLSPQDLKAQVLPIVIATYNPPLFALLVCSRRTHSEATFLEDINVDINRSISSLVTNGLTDLCANCGFPRRLSI</sequence>
<dbReference type="GeneID" id="54466828"/>
<organism evidence="1">
    <name type="scientific">Mytilinidion resinicola</name>
    <dbReference type="NCBI Taxonomy" id="574789"/>
    <lineage>
        <taxon>Eukaryota</taxon>
        <taxon>Fungi</taxon>
        <taxon>Dikarya</taxon>
        <taxon>Ascomycota</taxon>
        <taxon>Pezizomycotina</taxon>
        <taxon>Dothideomycetes</taxon>
        <taxon>Pleosporomycetidae</taxon>
        <taxon>Mytilinidiales</taxon>
        <taxon>Mytilinidiaceae</taxon>
        <taxon>Mytilinidion</taxon>
    </lineage>
</organism>
<dbReference type="RefSeq" id="XP_033572022.1">
    <property type="nucleotide sequence ID" value="XM_033725935.1"/>
</dbReference>
<dbReference type="AlphaFoldDB" id="A0A6A6Y927"/>
<evidence type="ECO:0000313" key="3">
    <source>
        <dbReference type="RefSeq" id="XP_033572022.1"/>
    </source>
</evidence>
<protein>
    <submittedName>
        <fullName evidence="1 3">Uncharacterized protein</fullName>
    </submittedName>
</protein>
<dbReference type="Proteomes" id="UP000504636">
    <property type="component" value="Unplaced"/>
</dbReference>
<keyword evidence="2" id="KW-1185">Reference proteome</keyword>